<protein>
    <submittedName>
        <fullName evidence="1">Uncharacterized protein</fullName>
    </submittedName>
</protein>
<comment type="caution">
    <text evidence="1">The sequence shown here is derived from an EMBL/GenBank/DDBJ whole genome shotgun (WGS) entry which is preliminary data.</text>
</comment>
<evidence type="ECO:0000313" key="2">
    <source>
        <dbReference type="Proteomes" id="UP000680638"/>
    </source>
</evidence>
<accession>A0ABQ4M578</accession>
<organism evidence="1 2">
    <name type="scientific">Paenibacillus cookii</name>
    <dbReference type="NCBI Taxonomy" id="157839"/>
    <lineage>
        <taxon>Bacteria</taxon>
        <taxon>Bacillati</taxon>
        <taxon>Bacillota</taxon>
        <taxon>Bacilli</taxon>
        <taxon>Bacillales</taxon>
        <taxon>Paenibacillaceae</taxon>
        <taxon>Paenibacillus</taxon>
    </lineage>
</organism>
<evidence type="ECO:0000313" key="1">
    <source>
        <dbReference type="EMBL" id="GIO70308.1"/>
    </source>
</evidence>
<gene>
    <name evidence="1" type="ORF">J21TS3_51290</name>
</gene>
<reference evidence="1 2" key="1">
    <citation type="submission" date="2021-03" db="EMBL/GenBank/DDBJ databases">
        <title>Antimicrobial resistance genes in bacteria isolated from Japanese honey, and their potential for conferring macrolide and lincosamide resistance in the American foulbrood pathogen Paenibacillus larvae.</title>
        <authorList>
            <person name="Okamoto M."/>
            <person name="Kumagai M."/>
            <person name="Kanamori H."/>
            <person name="Takamatsu D."/>
        </authorList>
    </citation>
    <scope>NUCLEOTIDE SEQUENCE [LARGE SCALE GENOMIC DNA]</scope>
    <source>
        <strain evidence="1 2">J21TS3</strain>
    </source>
</reference>
<name>A0ABQ4M578_9BACL</name>
<sequence length="55" mass="6119">MRSASLRRRKKVADVLCHPGAMDVTHIDDSLDEHAAGIIIRAFQLPDITKAFEMA</sequence>
<keyword evidence="2" id="KW-1185">Reference proteome</keyword>
<dbReference type="Proteomes" id="UP000680638">
    <property type="component" value="Unassembled WGS sequence"/>
</dbReference>
<dbReference type="EMBL" id="BORW01000057">
    <property type="protein sequence ID" value="GIO70308.1"/>
    <property type="molecule type" value="Genomic_DNA"/>
</dbReference>
<proteinExistence type="predicted"/>